<dbReference type="SUPFAM" id="SSF51556">
    <property type="entry name" value="Metallo-dependent hydrolases"/>
    <property type="match status" value="1"/>
</dbReference>
<evidence type="ECO:0000313" key="1">
    <source>
        <dbReference type="EMBL" id="MEX5727343.1"/>
    </source>
</evidence>
<dbReference type="PROSITE" id="PS00869">
    <property type="entry name" value="RENAL_DIPEPTIDASE_1"/>
    <property type="match status" value="1"/>
</dbReference>
<dbReference type="PANTHER" id="PTHR10443:SF12">
    <property type="entry name" value="DIPEPTIDASE"/>
    <property type="match status" value="1"/>
</dbReference>
<dbReference type="Pfam" id="PF01244">
    <property type="entry name" value="Peptidase_M19"/>
    <property type="match status" value="1"/>
</dbReference>
<reference evidence="1 2" key="1">
    <citation type="submission" date="2024-06" db="EMBL/GenBank/DDBJ databases">
        <title>Genome of Rhodovulum iodosum, a marine photoferrotroph.</title>
        <authorList>
            <person name="Bianchini G."/>
            <person name="Nikeleit V."/>
            <person name="Kappler A."/>
            <person name="Bryce C."/>
            <person name="Sanchez-Baracaldo P."/>
        </authorList>
    </citation>
    <scope>NUCLEOTIDE SEQUENCE [LARGE SCALE GENOMIC DNA]</scope>
    <source>
        <strain evidence="1 2">UT/N1</strain>
    </source>
</reference>
<proteinExistence type="predicted"/>
<keyword evidence="2" id="KW-1185">Reference proteome</keyword>
<evidence type="ECO:0000313" key="2">
    <source>
        <dbReference type="Proteomes" id="UP001560019"/>
    </source>
</evidence>
<protein>
    <submittedName>
        <fullName evidence="1">Membrane dipeptidase</fullName>
    </submittedName>
</protein>
<organism evidence="1 2">
    <name type="scientific">Rhodovulum iodosum</name>
    <dbReference type="NCBI Taxonomy" id="68291"/>
    <lineage>
        <taxon>Bacteria</taxon>
        <taxon>Pseudomonadati</taxon>
        <taxon>Pseudomonadota</taxon>
        <taxon>Alphaproteobacteria</taxon>
        <taxon>Rhodobacterales</taxon>
        <taxon>Paracoccaceae</taxon>
        <taxon>Rhodovulum</taxon>
    </lineage>
</organism>
<dbReference type="InterPro" id="IPR008257">
    <property type="entry name" value="Pept_M19"/>
</dbReference>
<dbReference type="Proteomes" id="UP001560019">
    <property type="component" value="Unassembled WGS sequence"/>
</dbReference>
<dbReference type="PROSITE" id="PS51365">
    <property type="entry name" value="RENAL_DIPEPTIDASE_2"/>
    <property type="match status" value="1"/>
</dbReference>
<accession>A0ABV3XQG5</accession>
<dbReference type="InterPro" id="IPR000180">
    <property type="entry name" value="Dipep_AS"/>
</dbReference>
<sequence>MLFSCVHEEKSDKLGQVRGADPFKLGISVSGPIQPAVLDGHNDVLLKLYRAGGLAAAETFITGRDGHIDLPRATEGGFGGGFFAVFIPSAIDLDEKTEQMQRPSYDLPLPEPIDWEDALPVALTEAAILFRLEELGALTVCRSAADMRACLAGGRMAAILHMEGAEAIDPDLHALDVLYRAGLRSLGPVWSRPTIFGHGVPFRYPSDGDIGPGLTDHGLRLVKRCNELRIMIDLSHMNMAGFWDVARQSDAPLVATHSNAHAVCAHARNLTDDQLAAIRDSDGMVGLNFAVAFLREDGRMVDTGLDQMLRHLDHLIDRLGETRVGLGSDFDGAVVPSEIGSAAGLPALREAMRAHGYDEGLMKKLCQENWLRVLEKTWGG</sequence>
<dbReference type="CDD" id="cd01301">
    <property type="entry name" value="rDP_like"/>
    <property type="match status" value="1"/>
</dbReference>
<dbReference type="EMBL" id="JBEHHI010000001">
    <property type="protein sequence ID" value="MEX5727343.1"/>
    <property type="molecule type" value="Genomic_DNA"/>
</dbReference>
<gene>
    <name evidence="1" type="ORF">Ga0609869_000696</name>
</gene>
<comment type="caution">
    <text evidence="1">The sequence shown here is derived from an EMBL/GenBank/DDBJ whole genome shotgun (WGS) entry which is preliminary data.</text>
</comment>
<dbReference type="Gene3D" id="3.20.20.140">
    <property type="entry name" value="Metal-dependent hydrolases"/>
    <property type="match status" value="1"/>
</dbReference>
<name>A0ABV3XQG5_9RHOB</name>
<dbReference type="InterPro" id="IPR032466">
    <property type="entry name" value="Metal_Hydrolase"/>
</dbReference>
<dbReference type="PANTHER" id="PTHR10443">
    <property type="entry name" value="MICROSOMAL DIPEPTIDASE"/>
    <property type="match status" value="1"/>
</dbReference>